<feature type="domain" description="PCI" evidence="6">
    <location>
        <begin position="206"/>
        <end position="366"/>
    </location>
</feature>
<evidence type="ECO:0000256" key="2">
    <source>
        <dbReference type="ARBA" id="ARBA00022490"/>
    </source>
</evidence>
<dbReference type="InterPro" id="IPR000717">
    <property type="entry name" value="PCI_dom"/>
</dbReference>
<dbReference type="PANTHER" id="PTHR15350">
    <property type="entry name" value="COP9 SIGNALOSOME COMPLEX SUBUNIT 7/DENDRITIC CELL PROTEIN GA17"/>
    <property type="match status" value="1"/>
</dbReference>
<accession>A0AAD6YSH5</accession>
<evidence type="ECO:0000256" key="3">
    <source>
        <dbReference type="ARBA" id="ARBA00022540"/>
    </source>
</evidence>
<dbReference type="HAMAP" id="MF_03012">
    <property type="entry name" value="eIF3m"/>
    <property type="match status" value="1"/>
</dbReference>
<evidence type="ECO:0000313" key="8">
    <source>
        <dbReference type="Proteomes" id="UP001219525"/>
    </source>
</evidence>
<proteinExistence type="inferred from homology"/>
<keyword evidence="2 5" id="KW-0963">Cytoplasm</keyword>
<dbReference type="GO" id="GO:0016282">
    <property type="term" value="C:eukaryotic 43S preinitiation complex"/>
    <property type="evidence" value="ECO:0007669"/>
    <property type="project" value="UniProtKB-UniRule"/>
</dbReference>
<dbReference type="Pfam" id="PF01399">
    <property type="entry name" value="PCI"/>
    <property type="match status" value="1"/>
</dbReference>
<dbReference type="Proteomes" id="UP001219525">
    <property type="component" value="Unassembled WGS sequence"/>
</dbReference>
<evidence type="ECO:0000256" key="1">
    <source>
        <dbReference type="ARBA" id="ARBA00008482"/>
    </source>
</evidence>
<evidence type="ECO:0000313" key="7">
    <source>
        <dbReference type="EMBL" id="KAJ7228221.1"/>
    </source>
</evidence>
<keyword evidence="4 5" id="KW-0648">Protein biosynthesis</keyword>
<dbReference type="GO" id="GO:0071541">
    <property type="term" value="C:eukaryotic translation initiation factor 3 complex, eIF3m"/>
    <property type="evidence" value="ECO:0007669"/>
    <property type="project" value="UniProtKB-UniRule"/>
</dbReference>
<comment type="similarity">
    <text evidence="1">Belongs to the CSN7/EIF3M family. CSN7 subfamily.</text>
</comment>
<dbReference type="EMBL" id="JARJCW010000002">
    <property type="protein sequence ID" value="KAJ7228221.1"/>
    <property type="molecule type" value="Genomic_DNA"/>
</dbReference>
<comment type="subcellular location">
    <subcellularLocation>
        <location evidence="5">Cytoplasm</location>
    </subcellularLocation>
</comment>
<comment type="caution">
    <text evidence="7">The sequence shown here is derived from an EMBL/GenBank/DDBJ whole genome shotgun (WGS) entry which is preliminary data.</text>
</comment>
<evidence type="ECO:0000256" key="4">
    <source>
        <dbReference type="ARBA" id="ARBA00022917"/>
    </source>
</evidence>
<dbReference type="AlphaFoldDB" id="A0AAD6YSH5"/>
<name>A0AAD6YSH5_9AGAR</name>
<dbReference type="InterPro" id="IPR045237">
    <property type="entry name" value="COPS7/eIF3m"/>
</dbReference>
<dbReference type="GO" id="GO:0033290">
    <property type="term" value="C:eukaryotic 48S preinitiation complex"/>
    <property type="evidence" value="ECO:0007669"/>
    <property type="project" value="UniProtKB-UniRule"/>
</dbReference>
<dbReference type="GO" id="GO:0003743">
    <property type="term" value="F:translation initiation factor activity"/>
    <property type="evidence" value="ECO:0007669"/>
    <property type="project" value="UniProtKB-UniRule"/>
</dbReference>
<reference evidence="7" key="1">
    <citation type="submission" date="2023-03" db="EMBL/GenBank/DDBJ databases">
        <title>Massive genome expansion in bonnet fungi (Mycena s.s.) driven by repeated elements and novel gene families across ecological guilds.</title>
        <authorList>
            <consortium name="Lawrence Berkeley National Laboratory"/>
            <person name="Harder C.B."/>
            <person name="Miyauchi S."/>
            <person name="Viragh M."/>
            <person name="Kuo A."/>
            <person name="Thoen E."/>
            <person name="Andreopoulos B."/>
            <person name="Lu D."/>
            <person name="Skrede I."/>
            <person name="Drula E."/>
            <person name="Henrissat B."/>
            <person name="Morin E."/>
            <person name="Kohler A."/>
            <person name="Barry K."/>
            <person name="LaButti K."/>
            <person name="Morin E."/>
            <person name="Salamov A."/>
            <person name="Lipzen A."/>
            <person name="Mereny Z."/>
            <person name="Hegedus B."/>
            <person name="Baldrian P."/>
            <person name="Stursova M."/>
            <person name="Weitz H."/>
            <person name="Taylor A."/>
            <person name="Grigoriev I.V."/>
            <person name="Nagy L.G."/>
            <person name="Martin F."/>
            <person name="Kauserud H."/>
        </authorList>
    </citation>
    <scope>NUCLEOTIDE SEQUENCE</scope>
    <source>
        <strain evidence="7">9144</strain>
    </source>
</reference>
<comment type="subunit">
    <text evidence="5">Component of the eukaryotic translation initiation factor 3 (eIF-3) complex.</text>
</comment>
<evidence type="ECO:0000259" key="6">
    <source>
        <dbReference type="PROSITE" id="PS50250"/>
    </source>
</evidence>
<gene>
    <name evidence="7" type="ORF">GGX14DRAFT_412384</name>
</gene>
<dbReference type="PANTHER" id="PTHR15350:SF2">
    <property type="entry name" value="EUKARYOTIC TRANSLATION INITIATION FACTOR 3 SUBUNIT M"/>
    <property type="match status" value="1"/>
</dbReference>
<comment type="similarity">
    <text evidence="5">Belongs to the eIF-3 subunit M family.</text>
</comment>
<dbReference type="InterPro" id="IPR027528">
    <property type="entry name" value="eIF3m"/>
</dbReference>
<comment type="function">
    <text evidence="5">Component of the eukaryotic translation initiation factor 3 (eIF-3) complex, which is involved in protein synthesis of a specialized repertoire of mRNAs and, together with other initiation factors, stimulates binding of mRNA and methionyl-tRNAi to the 40S ribosome. The eIF-3 complex specifically targets and initiates translation of a subset of mRNAs involved in cell proliferation.</text>
</comment>
<keyword evidence="3 5" id="KW-0396">Initiation factor</keyword>
<dbReference type="InterPro" id="IPR040750">
    <property type="entry name" value="eIF3m_C_helix"/>
</dbReference>
<dbReference type="SMART" id="SM00088">
    <property type="entry name" value="PINT"/>
    <property type="match status" value="1"/>
</dbReference>
<dbReference type="PROSITE" id="PS50250">
    <property type="entry name" value="PCI"/>
    <property type="match status" value="1"/>
</dbReference>
<evidence type="ECO:0000256" key="5">
    <source>
        <dbReference type="HAMAP-Rule" id="MF_03012"/>
    </source>
</evidence>
<protein>
    <recommendedName>
        <fullName evidence="5">Eukaryotic translation initiation factor 3 subunit M</fullName>
        <shortName evidence="5">eIF3m</shortName>
    </recommendedName>
</protein>
<dbReference type="GO" id="GO:0001732">
    <property type="term" value="P:formation of cytoplasmic translation initiation complex"/>
    <property type="evidence" value="ECO:0007669"/>
    <property type="project" value="UniProtKB-UniRule"/>
</dbReference>
<dbReference type="Pfam" id="PF18005">
    <property type="entry name" value="eIF3m_C_helix"/>
    <property type="match status" value="1"/>
</dbReference>
<keyword evidence="8" id="KW-1185">Reference proteome</keyword>
<organism evidence="7 8">
    <name type="scientific">Mycena pura</name>
    <dbReference type="NCBI Taxonomy" id="153505"/>
    <lineage>
        <taxon>Eukaryota</taxon>
        <taxon>Fungi</taxon>
        <taxon>Dikarya</taxon>
        <taxon>Basidiomycota</taxon>
        <taxon>Agaricomycotina</taxon>
        <taxon>Agaricomycetes</taxon>
        <taxon>Agaricomycetidae</taxon>
        <taxon>Agaricales</taxon>
        <taxon>Marasmiineae</taxon>
        <taxon>Mycenaceae</taxon>
        <taxon>Mycena</taxon>
    </lineage>
</organism>
<sequence length="415" mass="46564">MPTADSVSIFAEGTFEEQIQELVNYIVRHRSEEERAAFIRPFQDALRTEPGKKPLGEDQERRRKLFSMVLAEVKTLGDGSEKEIEGFFNLINAHLLSLYSPDSLETKQYVSELIKTISSASSEQTLIKYRLLSNLFNALPRNSSLRLTVYTSLLEFAVANEELDALQLTRSDVEKWLLEWNISSEEKNAFLKTIATAYEKSGQPPTAYDYSLAYVRSLTLGSPATEAAAVDIIATALRLPFVFDFDPLFKLDAVVAVKDHELFALLQIFLNDGFAEFKSWEASHIGALEKYQLDSVQLGRKIRLLTLASLGFKNIGHDLSYDKVAEALQVPQPEVEKWVIDVIRAGLLSGKLSQTSQRLHITRATARTFEREQWEALEKRLVAWKTGLEGVLDVVAQARKQAAPHTPGQTQVAAA</sequence>